<dbReference type="Proteomes" id="UP000307943">
    <property type="component" value="Unassembled WGS sequence"/>
</dbReference>
<feature type="domain" description="6-phospho-N-acetylmuramidase C-terminal" evidence="1">
    <location>
        <begin position="243"/>
        <end position="358"/>
    </location>
</feature>
<evidence type="ECO:0000259" key="2">
    <source>
        <dbReference type="Pfam" id="PF19200"/>
    </source>
</evidence>
<dbReference type="OrthoDB" id="5809921at2"/>
<dbReference type="InterPro" id="IPR013785">
    <property type="entry name" value="Aldolase_TIM"/>
</dbReference>
<dbReference type="SUPFAM" id="SSF50891">
    <property type="entry name" value="Cyclophilin-like"/>
    <property type="match status" value="1"/>
</dbReference>
<name>A0A5C4TCR2_9BACL</name>
<dbReference type="PANTHER" id="PTHR38435">
    <property type="match status" value="1"/>
</dbReference>
<dbReference type="EMBL" id="VDCQ01000012">
    <property type="protein sequence ID" value="TNJ66287.1"/>
    <property type="molecule type" value="Genomic_DNA"/>
</dbReference>
<dbReference type="InterPro" id="IPR043797">
    <property type="entry name" value="MupG_N"/>
</dbReference>
<comment type="caution">
    <text evidence="3">The sequence shown here is derived from an EMBL/GenBank/DDBJ whole genome shotgun (WGS) entry which is preliminary data.</text>
</comment>
<dbReference type="InterPro" id="IPR029000">
    <property type="entry name" value="Cyclophilin-like_dom_sf"/>
</dbReference>
<keyword evidence="4" id="KW-1185">Reference proteome</keyword>
<feature type="domain" description="6-phospho-N-acetylmuramidase N-terminal" evidence="2">
    <location>
        <begin position="2"/>
        <end position="235"/>
    </location>
</feature>
<reference evidence="3 4" key="1">
    <citation type="submission" date="2019-05" db="EMBL/GenBank/DDBJ databases">
        <title>We sequenced the genome of Paenibacillus hemerocallicola KCTC 33185 for further insight into its adaptation and study the phylogeny of Paenibacillus.</title>
        <authorList>
            <person name="Narsing Rao M.P."/>
        </authorList>
    </citation>
    <scope>NUCLEOTIDE SEQUENCE [LARGE SCALE GENOMIC DNA]</scope>
    <source>
        <strain evidence="3 4">KCTC 33185</strain>
    </source>
</reference>
<evidence type="ECO:0000313" key="4">
    <source>
        <dbReference type="Proteomes" id="UP000307943"/>
    </source>
</evidence>
<evidence type="ECO:0000259" key="1">
    <source>
        <dbReference type="Pfam" id="PF05913"/>
    </source>
</evidence>
<evidence type="ECO:0000313" key="3">
    <source>
        <dbReference type="EMBL" id="TNJ66287.1"/>
    </source>
</evidence>
<dbReference type="AlphaFoldDB" id="A0A5C4TCR2"/>
<dbReference type="Gene3D" id="2.40.100.10">
    <property type="entry name" value="Cyclophilin-like"/>
    <property type="match status" value="1"/>
</dbReference>
<proteinExistence type="predicted"/>
<dbReference type="InterPro" id="IPR043894">
    <property type="entry name" value="MupG_C"/>
</dbReference>
<dbReference type="RefSeq" id="WP_139602339.1">
    <property type="nucleotide sequence ID" value="NZ_VDCQ01000012.1"/>
</dbReference>
<accession>A0A5C4TCR2</accession>
<dbReference type="PANTHER" id="PTHR38435:SF2">
    <property type="entry name" value="DUF871 DOMAIN-CONTAINING PROTEIN"/>
    <property type="match status" value="1"/>
</dbReference>
<protein>
    <submittedName>
        <fullName evidence="3">DUF871 domain-containing protein</fullName>
    </submittedName>
</protein>
<gene>
    <name evidence="3" type="ORF">FE784_11475</name>
</gene>
<dbReference type="Pfam" id="PF05913">
    <property type="entry name" value="MupG_C"/>
    <property type="match status" value="1"/>
</dbReference>
<dbReference type="InterPro" id="IPR008589">
    <property type="entry name" value="MupG"/>
</dbReference>
<dbReference type="InterPro" id="IPR017853">
    <property type="entry name" value="GH"/>
</dbReference>
<dbReference type="SUPFAM" id="SSF51445">
    <property type="entry name" value="(Trans)glycosidases"/>
    <property type="match status" value="1"/>
</dbReference>
<dbReference type="Pfam" id="PF19200">
    <property type="entry name" value="MupG_N"/>
    <property type="match status" value="1"/>
</dbReference>
<sequence length="361" mass="39900">MLGISVYTNDEFSLESNLAYVETAAKLGYRRVFTSLHLPEVDFRTKWAEMERLCRRVNELGMEMTADISPTTMKVAGASVHDLSPFRRLGLAALRIDYGFPYEEIAAMSGNEHGLELVLNASTISMAQLAELKARHTDFSRMSACHNFYPRAYTGLTANQAANQARIVSEYGLKLSAFVPSLQGRRGPIHEGLPTIEKHRTMSPSVSAQFLLHSGLADAVYFGDAYASDDELGQLIGIDPEIIELGIVPEDGISDEERSILFSGVHTNRPDAPDYVIRSSGSRRFATVGAPLAADRCKERSKYSVTIDNAGYKRYSGELQICLTDIPQDARVNVVGTVWGDSRELVELITGGKKFAFKIYR</sequence>
<organism evidence="3 4">
    <name type="scientific">Paenibacillus hemerocallicola</name>
    <dbReference type="NCBI Taxonomy" id="1172614"/>
    <lineage>
        <taxon>Bacteria</taxon>
        <taxon>Bacillati</taxon>
        <taxon>Bacillota</taxon>
        <taxon>Bacilli</taxon>
        <taxon>Bacillales</taxon>
        <taxon>Paenibacillaceae</taxon>
        <taxon>Paenibacillus</taxon>
    </lineage>
</organism>
<dbReference type="Gene3D" id="3.20.20.70">
    <property type="entry name" value="Aldolase class I"/>
    <property type="match status" value="1"/>
</dbReference>